<dbReference type="Pfam" id="PF00403">
    <property type="entry name" value="HMA"/>
    <property type="match status" value="1"/>
</dbReference>
<dbReference type="InterPro" id="IPR036163">
    <property type="entry name" value="HMA_dom_sf"/>
</dbReference>
<evidence type="ECO:0000313" key="3">
    <source>
        <dbReference type="EMBL" id="MFD2891745.1"/>
    </source>
</evidence>
<feature type="signal peptide" evidence="1">
    <location>
        <begin position="1"/>
        <end position="19"/>
    </location>
</feature>
<dbReference type="SUPFAM" id="SSF55008">
    <property type="entry name" value="HMA, heavy metal-associated domain"/>
    <property type="match status" value="1"/>
</dbReference>
<organism evidence="3 4">
    <name type="scientific">Flavobacterium chuncheonense</name>
    <dbReference type="NCBI Taxonomy" id="2026653"/>
    <lineage>
        <taxon>Bacteria</taxon>
        <taxon>Pseudomonadati</taxon>
        <taxon>Bacteroidota</taxon>
        <taxon>Flavobacteriia</taxon>
        <taxon>Flavobacteriales</taxon>
        <taxon>Flavobacteriaceae</taxon>
        <taxon>Flavobacterium</taxon>
    </lineage>
</organism>
<name>A0ABW5YMW2_9FLAO</name>
<comment type="caution">
    <text evidence="3">The sequence shown here is derived from an EMBL/GenBank/DDBJ whole genome shotgun (WGS) entry which is preliminary data.</text>
</comment>
<dbReference type="Proteomes" id="UP001597534">
    <property type="component" value="Unassembled WGS sequence"/>
</dbReference>
<dbReference type="EMBL" id="JBHUPC010000012">
    <property type="protein sequence ID" value="MFD2891745.1"/>
    <property type="molecule type" value="Genomic_DNA"/>
</dbReference>
<dbReference type="RefSeq" id="WP_379811353.1">
    <property type="nucleotide sequence ID" value="NZ_JBHUPC010000012.1"/>
</dbReference>
<protein>
    <submittedName>
        <fullName evidence="3">Heavy-metal-associated domain-containing protein</fullName>
    </submittedName>
</protein>
<keyword evidence="1" id="KW-0732">Signal</keyword>
<dbReference type="Gene3D" id="3.30.70.100">
    <property type="match status" value="1"/>
</dbReference>
<sequence length="114" mass="12921">MKNFIVLVMVSFLSLTGFAQEKQKLNKNKQVEFSVNGNCEMCKKRIEKAAFSVPGVKSADWNIDHKDMHLIIDERKCSAEDVQKAIAKAGHDAGKIKATEEDYNKLHGCCQYER</sequence>
<evidence type="ECO:0000259" key="2">
    <source>
        <dbReference type="PROSITE" id="PS50846"/>
    </source>
</evidence>
<evidence type="ECO:0000313" key="4">
    <source>
        <dbReference type="Proteomes" id="UP001597534"/>
    </source>
</evidence>
<dbReference type="InterPro" id="IPR006121">
    <property type="entry name" value="HMA_dom"/>
</dbReference>
<reference evidence="4" key="1">
    <citation type="journal article" date="2019" name="Int. J. Syst. Evol. Microbiol.">
        <title>The Global Catalogue of Microorganisms (GCM) 10K type strain sequencing project: providing services to taxonomists for standard genome sequencing and annotation.</title>
        <authorList>
            <consortium name="The Broad Institute Genomics Platform"/>
            <consortium name="The Broad Institute Genome Sequencing Center for Infectious Disease"/>
            <person name="Wu L."/>
            <person name="Ma J."/>
        </authorList>
    </citation>
    <scope>NUCLEOTIDE SEQUENCE [LARGE SCALE GENOMIC DNA]</scope>
    <source>
        <strain evidence="4">KCTC 22671</strain>
    </source>
</reference>
<keyword evidence="4" id="KW-1185">Reference proteome</keyword>
<feature type="chain" id="PRO_5046480433" evidence="1">
    <location>
        <begin position="20"/>
        <end position="114"/>
    </location>
</feature>
<gene>
    <name evidence="3" type="ORF">ACFS5J_06945</name>
</gene>
<dbReference type="CDD" id="cd00371">
    <property type="entry name" value="HMA"/>
    <property type="match status" value="1"/>
</dbReference>
<evidence type="ECO:0000256" key="1">
    <source>
        <dbReference type="SAM" id="SignalP"/>
    </source>
</evidence>
<dbReference type="PROSITE" id="PS50846">
    <property type="entry name" value="HMA_2"/>
    <property type="match status" value="1"/>
</dbReference>
<proteinExistence type="predicted"/>
<feature type="domain" description="HMA" evidence="2">
    <location>
        <begin position="28"/>
        <end position="94"/>
    </location>
</feature>
<accession>A0ABW5YMW2</accession>